<proteinExistence type="predicted"/>
<dbReference type="AlphaFoldDB" id="A0AA37T7Z7"/>
<dbReference type="EMBL" id="BSPD01000020">
    <property type="protein sequence ID" value="GLS24925.1"/>
    <property type="molecule type" value="Genomic_DNA"/>
</dbReference>
<reference evidence="1 2" key="1">
    <citation type="journal article" date="2014" name="Int. J. Syst. Evol. Microbiol.">
        <title>Complete genome sequence of Corynebacterium casei LMG S-19264T (=DSM 44701T), isolated from a smear-ripened cheese.</title>
        <authorList>
            <consortium name="US DOE Joint Genome Institute (JGI-PGF)"/>
            <person name="Walter F."/>
            <person name="Albersmeier A."/>
            <person name="Kalinowski J."/>
            <person name="Ruckert C."/>
        </authorList>
    </citation>
    <scope>NUCLEOTIDE SEQUENCE [LARGE SCALE GENOMIC DNA]</scope>
    <source>
        <strain evidence="1 2">NBRC 110095</strain>
    </source>
</reference>
<sequence>MSESPSHSVLQFWFQELEPASWWKKDDQLDALIQQKFKSLHQQAIRNELFEWRSTAKGALAEVIVIDQFSRNIYRGKPESFAYDALALALSQQAIHQGFDQELPNVERSFLYLPFMHSESAIIHKEAVKLYTALGNPQNLEFELKHKAIIDQFGRYPHRNTLLGRTSTEAEIEFLQQPGSSF</sequence>
<keyword evidence="2" id="KW-1185">Reference proteome</keyword>
<dbReference type="Pfam" id="PF06041">
    <property type="entry name" value="DUF924"/>
    <property type="match status" value="1"/>
</dbReference>
<name>A0AA37T7Z7_9GAMM</name>
<protein>
    <submittedName>
        <fullName evidence="1">Membrane protein</fullName>
    </submittedName>
</protein>
<dbReference type="Gene3D" id="1.25.40.10">
    <property type="entry name" value="Tetratricopeptide repeat domain"/>
    <property type="match status" value="1"/>
</dbReference>
<dbReference type="InterPro" id="IPR011990">
    <property type="entry name" value="TPR-like_helical_dom_sf"/>
</dbReference>
<dbReference type="Proteomes" id="UP001156870">
    <property type="component" value="Unassembled WGS sequence"/>
</dbReference>
<evidence type="ECO:0000313" key="1">
    <source>
        <dbReference type="EMBL" id="GLS24925.1"/>
    </source>
</evidence>
<dbReference type="RefSeq" id="WP_232592257.1">
    <property type="nucleotide sequence ID" value="NZ_BSPD01000020.1"/>
</dbReference>
<accession>A0AA37T7Z7</accession>
<dbReference type="SUPFAM" id="SSF48452">
    <property type="entry name" value="TPR-like"/>
    <property type="match status" value="1"/>
</dbReference>
<gene>
    <name evidence="1" type="ORF">GCM10007877_06390</name>
</gene>
<comment type="caution">
    <text evidence="1">The sequence shown here is derived from an EMBL/GenBank/DDBJ whole genome shotgun (WGS) entry which is preliminary data.</text>
</comment>
<dbReference type="Gene3D" id="1.20.58.320">
    <property type="entry name" value="TPR-like"/>
    <property type="match status" value="1"/>
</dbReference>
<organism evidence="1 2">
    <name type="scientific">Marinibactrum halimedae</name>
    <dbReference type="NCBI Taxonomy" id="1444977"/>
    <lineage>
        <taxon>Bacteria</taxon>
        <taxon>Pseudomonadati</taxon>
        <taxon>Pseudomonadota</taxon>
        <taxon>Gammaproteobacteria</taxon>
        <taxon>Cellvibrionales</taxon>
        <taxon>Cellvibrionaceae</taxon>
        <taxon>Marinibactrum</taxon>
    </lineage>
</organism>
<evidence type="ECO:0000313" key="2">
    <source>
        <dbReference type="Proteomes" id="UP001156870"/>
    </source>
</evidence>
<dbReference type="InterPro" id="IPR010323">
    <property type="entry name" value="DUF924"/>
</dbReference>